<evidence type="ECO:0000256" key="1">
    <source>
        <dbReference type="SAM" id="MobiDB-lite"/>
    </source>
</evidence>
<name>A0A2G5DJX5_AQUCA</name>
<organism evidence="2 3">
    <name type="scientific">Aquilegia coerulea</name>
    <name type="common">Rocky mountain columbine</name>
    <dbReference type="NCBI Taxonomy" id="218851"/>
    <lineage>
        <taxon>Eukaryota</taxon>
        <taxon>Viridiplantae</taxon>
        <taxon>Streptophyta</taxon>
        <taxon>Embryophyta</taxon>
        <taxon>Tracheophyta</taxon>
        <taxon>Spermatophyta</taxon>
        <taxon>Magnoliopsida</taxon>
        <taxon>Ranunculales</taxon>
        <taxon>Ranunculaceae</taxon>
        <taxon>Thalictroideae</taxon>
        <taxon>Aquilegia</taxon>
    </lineage>
</organism>
<feature type="region of interest" description="Disordered" evidence="1">
    <location>
        <begin position="109"/>
        <end position="128"/>
    </location>
</feature>
<dbReference type="PANTHER" id="PTHR33384">
    <property type="entry name" value="EXPRESSED PROTEIN"/>
    <property type="match status" value="1"/>
</dbReference>
<dbReference type="PANTHER" id="PTHR33384:SF40">
    <property type="match status" value="1"/>
</dbReference>
<accession>A0A2G5DJX5</accession>
<dbReference type="OrthoDB" id="1917254at2759"/>
<keyword evidence="3" id="KW-1185">Reference proteome</keyword>
<sequence>MEAIEVSSLMHQKNLIEEMRELWKLRTAVMMEKCMERDQVVVCPKPRRPYMRQGGEQTGDLKVAEGLSDLLVSKASPPFFVGSPPTRANNPLIRDARFHEQRLQQNPSFGASSVDAQSQMTRRITTMG</sequence>
<evidence type="ECO:0000313" key="3">
    <source>
        <dbReference type="Proteomes" id="UP000230069"/>
    </source>
</evidence>
<gene>
    <name evidence="2" type="ORF">AQUCO_01800095v1</name>
</gene>
<evidence type="ECO:0000313" key="2">
    <source>
        <dbReference type="EMBL" id="PIA43810.1"/>
    </source>
</evidence>
<proteinExistence type="predicted"/>
<dbReference type="EMBL" id="KZ305035">
    <property type="protein sequence ID" value="PIA43810.1"/>
    <property type="molecule type" value="Genomic_DNA"/>
</dbReference>
<dbReference type="Proteomes" id="UP000230069">
    <property type="component" value="Unassembled WGS sequence"/>
</dbReference>
<dbReference type="STRING" id="218851.A0A2G5DJX5"/>
<dbReference type="AlphaFoldDB" id="A0A2G5DJX5"/>
<dbReference type="InParanoid" id="A0A2G5DJX5"/>
<reference evidence="2 3" key="1">
    <citation type="submission" date="2017-09" db="EMBL/GenBank/DDBJ databases">
        <title>WGS assembly of Aquilegia coerulea Goldsmith.</title>
        <authorList>
            <person name="Hodges S."/>
            <person name="Kramer E."/>
            <person name="Nordborg M."/>
            <person name="Tomkins J."/>
            <person name="Borevitz J."/>
            <person name="Derieg N."/>
            <person name="Yan J."/>
            <person name="Mihaltcheva S."/>
            <person name="Hayes R.D."/>
            <person name="Rokhsar D."/>
        </authorList>
    </citation>
    <scope>NUCLEOTIDE SEQUENCE [LARGE SCALE GENOMIC DNA]</scope>
    <source>
        <strain evidence="3">cv. Goldsmith</strain>
    </source>
</reference>
<protein>
    <submittedName>
        <fullName evidence="2">Uncharacterized protein</fullName>
    </submittedName>
</protein>